<dbReference type="InterPro" id="IPR045507">
    <property type="entry name" value="DUF6483"/>
</dbReference>
<gene>
    <name evidence="1" type="ORF">FC07_GL002046</name>
</gene>
<name>A0A0R1GEV9_9LACO</name>
<dbReference type="STRING" id="1423726.FC07_GL002046"/>
<sequence length="119" mass="13561">MTEENDWIMRQINSFAQGLGYLLAQRKGAAQTEIIFPAKEAQNLPHQAELQQLIHQQAYGAAAARLLKLRYAMTEPKFMALSLWFYNTLNQYNDTQLQAGQYSKQAIVAGLKQLEQLTD</sequence>
<dbReference type="RefSeq" id="WP_057905877.1">
    <property type="nucleotide sequence ID" value="NZ_AZDA01000140.1"/>
</dbReference>
<evidence type="ECO:0000313" key="1">
    <source>
        <dbReference type="EMBL" id="KRK32616.1"/>
    </source>
</evidence>
<organism evidence="1 2">
    <name type="scientific">Loigolactobacillus bifermentans DSM 20003</name>
    <dbReference type="NCBI Taxonomy" id="1423726"/>
    <lineage>
        <taxon>Bacteria</taxon>
        <taxon>Bacillati</taxon>
        <taxon>Bacillota</taxon>
        <taxon>Bacilli</taxon>
        <taxon>Lactobacillales</taxon>
        <taxon>Lactobacillaceae</taxon>
        <taxon>Loigolactobacillus</taxon>
    </lineage>
</organism>
<accession>A0A0R1GEV9</accession>
<dbReference type="AlphaFoldDB" id="A0A0R1GEV9"/>
<dbReference type="PATRIC" id="fig|1423726.3.peg.2123"/>
<dbReference type="OrthoDB" id="2306268at2"/>
<evidence type="ECO:0000313" key="2">
    <source>
        <dbReference type="Proteomes" id="UP000051461"/>
    </source>
</evidence>
<comment type="caution">
    <text evidence="1">The sequence shown here is derived from an EMBL/GenBank/DDBJ whole genome shotgun (WGS) entry which is preliminary data.</text>
</comment>
<keyword evidence="2" id="KW-1185">Reference proteome</keyword>
<reference evidence="1 2" key="1">
    <citation type="journal article" date="2015" name="Genome Announc.">
        <title>Expanding the biotechnology potential of lactobacilli through comparative genomics of 213 strains and associated genera.</title>
        <authorList>
            <person name="Sun Z."/>
            <person name="Harris H.M."/>
            <person name="McCann A."/>
            <person name="Guo C."/>
            <person name="Argimon S."/>
            <person name="Zhang W."/>
            <person name="Yang X."/>
            <person name="Jeffery I.B."/>
            <person name="Cooney J.C."/>
            <person name="Kagawa T.F."/>
            <person name="Liu W."/>
            <person name="Song Y."/>
            <person name="Salvetti E."/>
            <person name="Wrobel A."/>
            <person name="Rasinkangas P."/>
            <person name="Parkhill J."/>
            <person name="Rea M.C."/>
            <person name="O'Sullivan O."/>
            <person name="Ritari J."/>
            <person name="Douillard F.P."/>
            <person name="Paul Ross R."/>
            <person name="Yang R."/>
            <person name="Briner A.E."/>
            <person name="Felis G.E."/>
            <person name="de Vos W.M."/>
            <person name="Barrangou R."/>
            <person name="Klaenhammer T.R."/>
            <person name="Caufield P.W."/>
            <person name="Cui Y."/>
            <person name="Zhang H."/>
            <person name="O'Toole P.W."/>
        </authorList>
    </citation>
    <scope>NUCLEOTIDE SEQUENCE [LARGE SCALE GENOMIC DNA]</scope>
    <source>
        <strain evidence="1 2">DSM 20003</strain>
    </source>
</reference>
<dbReference type="Proteomes" id="UP000051461">
    <property type="component" value="Unassembled WGS sequence"/>
</dbReference>
<proteinExistence type="predicted"/>
<dbReference type="Pfam" id="PF20092">
    <property type="entry name" value="DUF6483"/>
    <property type="match status" value="1"/>
</dbReference>
<dbReference type="EMBL" id="AZDA01000140">
    <property type="protein sequence ID" value="KRK32616.1"/>
    <property type="molecule type" value="Genomic_DNA"/>
</dbReference>
<protein>
    <submittedName>
        <fullName evidence="1">Uncharacterized protein</fullName>
    </submittedName>
</protein>